<keyword evidence="1" id="KW-0064">Aspartyl protease</keyword>
<sequence length="1836" mass="204229">MEYVNYYHFDPVYRFWSTAAHGASSLTSITKLWTPNKIGHFEAIKSIVTSLDCLQPLDHSTDAAPFWVMTDASAQGIGGVFLQGHDWKTAHLIAYWNSLPSLRLKEWRIDLLGGHFHILTNHSTLEHFQMQHTVLSHHQAHWLDTLAEFDYDLWYLPGEDNIVANAMSRYSFPEPLPTLVTSISHIKQQILDAYETNPFCKQAMANIGLVTLEFKIIDALLYLQGWLIIPSLAPLCESILHNAHDAQGHLGDLKMYQTVQQAYFWPYMSCDVKHYVQQCDLCQQTKAQTTRIAGKLHALPVPSRPMANIAINFVGPLPTNKGFDCVLTITDRLLGYVHLLPAREADTAADVAARFHEGWHHLFGLPQSIVSDRDKLFTSKFWAALHKRINVKLQLSLAFHPKTDGHSEKTNKTAFQILQALVNKELSLCTLHLAATSAALALSLMFPILFYLASPQGHASFHDLPSQTFTHSGHPSVARAIMSSTPSSDMNDLRTILQQLLQARLSDTRPTSGTSSQDNPTPPRVPAASSVTFKVVNKLKDNTTFTRWDRALKMSVPTPVYCYLQTGNFPAEWSHALQATWTDYVRSILFNSLDSSIQILVQSTKTETPHELYIRLKDRFSPRDAQAYAKLIERFWSMPQIPLTSRAEFDQHVDNDIALATVICLGKVDIEQVLVATRLFNNFNDGLSAWRTTFLQMHEGKDKLPCLEDKIKSLTNTLQLHWIRECPNEEARKKWYNRPQSNRPRRSNKPAAQARFALTADNVPDKGPSISFAAASFLSATSDVSSLLLDSAASHHMVNDSSAFVKLHKTSSVCIGGVGGALSLQGKAIIELISSTGDRIRLSDVFFVPGCPANLISMFALIKDGITPSFTLDGRLSLVRGASASAPAWQKPTVCSTWMPTYLANSNQVKGIEWTYSANDCNDFQCDACMASKAHKLPFPLSESHASLRLGLVHSDLLMFPKPSVSGRRYLITFIDDFSHKAWAFLLLRKSDALAAFQRWKAEVENLSGAKIKTLRSDNGGEYTAFDKFCAEQGIHRDKSVPYTPEQNGRAERLNRSIVEGVLALLHDSGLPAHLWEEATQYYLDCKNLTPHAGLNGDIPNAIWHGEPQDLSRLRTFGCRAWATVPQHERTKLDPKGTPLIFSIHISRNVTFIETEFPAAKRHICAPTKPTIVHTTVFQPVPVEAPAHPAVPATTSSASSSAASSIAPSRAPLPTTSASSDTASDSEIDTPCPSPRERLAAAPPAPPSPLSDDSTNELDLIASNDAFEPDTMHDAATTNVLLESPPFSDDDDSDDPIALLSQVFQSIANNASLDASQVLAYVASNTSLDTPLDMLPSRDADPTHWHQAMRSTHAEEWRGAAIDEFESLLNEYNVYTVLDLAALPEGAKLLSSHFVFRTKCDQFGDVKSRKVRLVANGNTQCPGVDFKECFSPVVCFTSIQALIAIAVLRGYKIHQADVNKAYLHGKLDQPLYMQPPQGINLPGKILKLDRSIYGLKQAGRIWNEEIDATLCSLGYTPTVTDQCVYTKRHSKDWHYIALYLKDMYGIKQLGDTEYVLGIQLKRSEDGSITLSQERYLQDVLERFDLALTKPAATPMQKNLLLELDESTPTEHERTRYLQTVGSLMYAALGTRPDLAYAVSYLARFAKQPGPTHWTAIKHVLHYIRGTVSYGLWYTPTPGPLYGYSDSNWGACVRTSKSTMGYAYFLAGATISWCSKRSSRVADSTTDAEYIALSQSSKEAIHLQQLLEELGIPRMAPTLIYGNNQGANSLTHNPSSFAGTRHIRIREHFVREMVKKREIKVEYIATADMVSDILTKALEPKLFARHRKNLGLRMPGA</sequence>
<feature type="compositionally biased region" description="Low complexity" evidence="4">
    <location>
        <begin position="1188"/>
        <end position="1225"/>
    </location>
</feature>
<dbReference type="InterPro" id="IPR041577">
    <property type="entry name" value="RT_RNaseH_2"/>
</dbReference>
<feature type="region of interest" description="Disordered" evidence="4">
    <location>
        <begin position="1188"/>
        <end position="1256"/>
    </location>
</feature>
<dbReference type="Pfam" id="PF22936">
    <property type="entry name" value="Pol_BBD"/>
    <property type="match status" value="1"/>
</dbReference>
<evidence type="ECO:0000256" key="3">
    <source>
        <dbReference type="ARBA" id="ARBA00023268"/>
    </source>
</evidence>
<dbReference type="Gene3D" id="1.10.340.70">
    <property type="match status" value="1"/>
</dbReference>
<dbReference type="GO" id="GO:0004190">
    <property type="term" value="F:aspartic-type endopeptidase activity"/>
    <property type="evidence" value="ECO:0007669"/>
    <property type="project" value="UniProtKB-KW"/>
</dbReference>
<dbReference type="Proteomes" id="UP000198372">
    <property type="component" value="Unassembled WGS sequence"/>
</dbReference>
<dbReference type="InterPro" id="IPR043502">
    <property type="entry name" value="DNA/RNA_pol_sf"/>
</dbReference>
<evidence type="ECO:0000313" key="7">
    <source>
        <dbReference type="Proteomes" id="UP000198372"/>
    </source>
</evidence>
<dbReference type="SUPFAM" id="SSF56672">
    <property type="entry name" value="DNA/RNA polymerases"/>
    <property type="match status" value="2"/>
</dbReference>
<keyword evidence="1" id="KW-0645">Protease</keyword>
<keyword evidence="3" id="KW-0511">Multifunctional enzyme</keyword>
<organism evidence="6 7">
    <name type="scientific">Microbotryum intermedium</name>
    <dbReference type="NCBI Taxonomy" id="269621"/>
    <lineage>
        <taxon>Eukaryota</taxon>
        <taxon>Fungi</taxon>
        <taxon>Dikarya</taxon>
        <taxon>Basidiomycota</taxon>
        <taxon>Pucciniomycotina</taxon>
        <taxon>Microbotryomycetes</taxon>
        <taxon>Microbotryales</taxon>
        <taxon>Microbotryaceae</taxon>
        <taxon>Microbotryum</taxon>
    </lineage>
</organism>
<dbReference type="CDD" id="cd09272">
    <property type="entry name" value="RNase_HI_RT_Ty1"/>
    <property type="match status" value="1"/>
</dbReference>
<keyword evidence="7" id="KW-1185">Reference proteome</keyword>
<dbReference type="EMBL" id="FMSP01000023">
    <property type="protein sequence ID" value="SCV74570.1"/>
    <property type="molecule type" value="Genomic_DNA"/>
</dbReference>
<feature type="domain" description="Integrase catalytic" evidence="5">
    <location>
        <begin position="936"/>
        <end position="1108"/>
    </location>
</feature>
<dbReference type="SUPFAM" id="SSF53098">
    <property type="entry name" value="Ribonuclease H-like"/>
    <property type="match status" value="2"/>
</dbReference>
<dbReference type="OrthoDB" id="2794615at2759"/>
<dbReference type="STRING" id="269621.A0A238FLB6"/>
<dbReference type="InterPro" id="IPR050951">
    <property type="entry name" value="Retrovirus_Pol_polyprotein"/>
</dbReference>
<dbReference type="InterPro" id="IPR001584">
    <property type="entry name" value="Integrase_cat-core"/>
</dbReference>
<dbReference type="InterPro" id="IPR036397">
    <property type="entry name" value="RNaseH_sf"/>
</dbReference>
<dbReference type="InterPro" id="IPR041588">
    <property type="entry name" value="Integrase_H2C2"/>
</dbReference>
<keyword evidence="2" id="KW-0694">RNA-binding</keyword>
<protein>
    <submittedName>
        <fullName evidence="6">BQ2448_7599 protein</fullName>
    </submittedName>
</protein>
<evidence type="ECO:0000256" key="2">
    <source>
        <dbReference type="ARBA" id="ARBA00022884"/>
    </source>
</evidence>
<dbReference type="GO" id="GO:0003723">
    <property type="term" value="F:RNA binding"/>
    <property type="evidence" value="ECO:0007669"/>
    <property type="project" value="UniProtKB-KW"/>
</dbReference>
<feature type="compositionally biased region" description="Polar residues" evidence="4">
    <location>
        <begin position="508"/>
        <end position="519"/>
    </location>
</feature>
<accession>A0A238FLB6</accession>
<evidence type="ECO:0000256" key="1">
    <source>
        <dbReference type="ARBA" id="ARBA00022750"/>
    </source>
</evidence>
<dbReference type="Gene3D" id="3.30.420.10">
    <property type="entry name" value="Ribonuclease H-like superfamily/Ribonuclease H"/>
    <property type="match status" value="2"/>
</dbReference>
<proteinExistence type="predicted"/>
<evidence type="ECO:0000259" key="5">
    <source>
        <dbReference type="PROSITE" id="PS50994"/>
    </source>
</evidence>
<dbReference type="InterPro" id="IPR012337">
    <property type="entry name" value="RNaseH-like_sf"/>
</dbReference>
<dbReference type="Pfam" id="PF17921">
    <property type="entry name" value="Integrase_H2C2"/>
    <property type="match status" value="1"/>
</dbReference>
<keyword evidence="1" id="KW-0378">Hydrolase</keyword>
<dbReference type="InterPro" id="IPR054722">
    <property type="entry name" value="PolX-like_BBD"/>
</dbReference>
<dbReference type="Pfam" id="PF07727">
    <property type="entry name" value="RVT_2"/>
    <property type="match status" value="1"/>
</dbReference>
<dbReference type="GO" id="GO:0015074">
    <property type="term" value="P:DNA integration"/>
    <property type="evidence" value="ECO:0007669"/>
    <property type="project" value="InterPro"/>
</dbReference>
<dbReference type="Pfam" id="PF00665">
    <property type="entry name" value="rve"/>
    <property type="match status" value="1"/>
</dbReference>
<dbReference type="Pfam" id="PF17919">
    <property type="entry name" value="RT_RNaseH_2"/>
    <property type="match status" value="1"/>
</dbReference>
<dbReference type="PANTHER" id="PTHR37984:SF5">
    <property type="entry name" value="PROTEIN NYNRIN-LIKE"/>
    <property type="match status" value="1"/>
</dbReference>
<dbReference type="PROSITE" id="PS50994">
    <property type="entry name" value="INTEGRASE"/>
    <property type="match status" value="2"/>
</dbReference>
<feature type="region of interest" description="Disordered" evidence="4">
    <location>
        <begin position="507"/>
        <end position="527"/>
    </location>
</feature>
<reference evidence="7" key="1">
    <citation type="submission" date="2016-09" db="EMBL/GenBank/DDBJ databases">
        <authorList>
            <person name="Jeantristanb JTB J.-T."/>
            <person name="Ricardo R."/>
        </authorList>
    </citation>
    <scope>NUCLEOTIDE SEQUENCE [LARGE SCALE GENOMIC DNA]</scope>
</reference>
<dbReference type="InterPro" id="IPR013103">
    <property type="entry name" value="RVT_2"/>
</dbReference>
<feature type="domain" description="Integrase catalytic" evidence="5">
    <location>
        <begin position="301"/>
        <end position="473"/>
    </location>
</feature>
<evidence type="ECO:0000256" key="4">
    <source>
        <dbReference type="SAM" id="MobiDB-lite"/>
    </source>
</evidence>
<gene>
    <name evidence="6" type="ORF">BQ2448_7599</name>
</gene>
<dbReference type="PANTHER" id="PTHR37984">
    <property type="entry name" value="PROTEIN CBG26694"/>
    <property type="match status" value="1"/>
</dbReference>
<dbReference type="GO" id="GO:0005634">
    <property type="term" value="C:nucleus"/>
    <property type="evidence" value="ECO:0007669"/>
    <property type="project" value="UniProtKB-ARBA"/>
</dbReference>
<evidence type="ECO:0000313" key="6">
    <source>
        <dbReference type="EMBL" id="SCV74570.1"/>
    </source>
</evidence>
<name>A0A238FLB6_9BASI</name>